<gene>
    <name evidence="2" type="ORF">GGP71_003148</name>
</gene>
<comment type="caution">
    <text evidence="2">The sequence shown here is derived from an EMBL/GenBank/DDBJ whole genome shotgun (WGS) entry which is preliminary data.</text>
</comment>
<dbReference type="Proteomes" id="UP001155027">
    <property type="component" value="Unassembled WGS sequence"/>
</dbReference>
<evidence type="ECO:0000313" key="3">
    <source>
        <dbReference type="Proteomes" id="UP001155027"/>
    </source>
</evidence>
<feature type="transmembrane region" description="Helical" evidence="1">
    <location>
        <begin position="7"/>
        <end position="26"/>
    </location>
</feature>
<dbReference type="AlphaFoldDB" id="A0A9X2TFM3"/>
<evidence type="ECO:0000313" key="2">
    <source>
        <dbReference type="EMBL" id="MCS3679199.1"/>
    </source>
</evidence>
<evidence type="ECO:0000256" key="1">
    <source>
        <dbReference type="SAM" id="Phobius"/>
    </source>
</evidence>
<feature type="transmembrane region" description="Helical" evidence="1">
    <location>
        <begin position="46"/>
        <end position="63"/>
    </location>
</feature>
<organism evidence="2 3">
    <name type="scientific">Salinibacter ruber</name>
    <dbReference type="NCBI Taxonomy" id="146919"/>
    <lineage>
        <taxon>Bacteria</taxon>
        <taxon>Pseudomonadati</taxon>
        <taxon>Rhodothermota</taxon>
        <taxon>Rhodothermia</taxon>
        <taxon>Rhodothermales</taxon>
        <taxon>Salinibacteraceae</taxon>
        <taxon>Salinibacter</taxon>
    </lineage>
</organism>
<keyword evidence="1" id="KW-0472">Membrane</keyword>
<name>A0A9X2TFM3_9BACT</name>
<protein>
    <submittedName>
        <fullName evidence="2">Uncharacterized protein</fullName>
    </submittedName>
</protein>
<keyword evidence="1" id="KW-0812">Transmembrane</keyword>
<proteinExistence type="predicted"/>
<feature type="transmembrane region" description="Helical" evidence="1">
    <location>
        <begin position="84"/>
        <end position="106"/>
    </location>
</feature>
<dbReference type="EMBL" id="JANUAU010000013">
    <property type="protein sequence ID" value="MCS3679199.1"/>
    <property type="molecule type" value="Genomic_DNA"/>
</dbReference>
<keyword evidence="1" id="KW-1133">Transmembrane helix</keyword>
<accession>A0A9X2TFM3</accession>
<sequence>MTQTQQWLVGQIGVLLAFVGFIAQILVEQGTAVLGVPWAQAGADGWAFWGFLVAAVGTAVQLVRFYQGGVDLSCHQMPGGAGRWVYPMLAAIGPLSALASLALLALEISSQAAEVPQSAKGALFSVDVGSKL</sequence>
<reference evidence="2" key="1">
    <citation type="submission" date="2022-08" db="EMBL/GenBank/DDBJ databases">
        <title>Genomic Encyclopedia of Type Strains, Phase V (KMG-V): Genome sequencing to study the core and pangenomes of soil and plant-associated prokaryotes.</title>
        <authorList>
            <person name="Whitman W."/>
        </authorList>
    </citation>
    <scope>NUCLEOTIDE SEQUENCE</scope>
    <source>
        <strain evidence="2">0</strain>
    </source>
</reference>
<dbReference type="RefSeq" id="WP_259081036.1">
    <property type="nucleotide sequence ID" value="NZ_JANUAU010000013.1"/>
</dbReference>